<dbReference type="AlphaFoldDB" id="A0A9P4P1U3"/>
<reference evidence="1" key="1">
    <citation type="journal article" date="2020" name="Stud. Mycol.">
        <title>101 Dothideomycetes genomes: a test case for predicting lifestyles and emergence of pathogens.</title>
        <authorList>
            <person name="Haridas S."/>
            <person name="Albert R."/>
            <person name="Binder M."/>
            <person name="Bloem J."/>
            <person name="Labutti K."/>
            <person name="Salamov A."/>
            <person name="Andreopoulos B."/>
            <person name="Baker S."/>
            <person name="Barry K."/>
            <person name="Bills G."/>
            <person name="Bluhm B."/>
            <person name="Cannon C."/>
            <person name="Castanera R."/>
            <person name="Culley D."/>
            <person name="Daum C."/>
            <person name="Ezra D."/>
            <person name="Gonzalez J."/>
            <person name="Henrissat B."/>
            <person name="Kuo A."/>
            <person name="Liang C."/>
            <person name="Lipzen A."/>
            <person name="Lutzoni F."/>
            <person name="Magnuson J."/>
            <person name="Mondo S."/>
            <person name="Nolan M."/>
            <person name="Ohm R."/>
            <person name="Pangilinan J."/>
            <person name="Park H.-J."/>
            <person name="Ramirez L."/>
            <person name="Alfaro M."/>
            <person name="Sun H."/>
            <person name="Tritt A."/>
            <person name="Yoshinaga Y."/>
            <person name="Zwiers L.-H."/>
            <person name="Turgeon B."/>
            <person name="Goodwin S."/>
            <person name="Spatafora J."/>
            <person name="Crous P."/>
            <person name="Grigoriev I."/>
        </authorList>
    </citation>
    <scope>NUCLEOTIDE SEQUENCE</scope>
    <source>
        <strain evidence="1">CBS 130266</strain>
    </source>
</reference>
<accession>A0A9P4P1U3</accession>
<evidence type="ECO:0000313" key="1">
    <source>
        <dbReference type="EMBL" id="KAF2436689.1"/>
    </source>
</evidence>
<sequence>MFSFMNSSKDDIFDIEDIRQLVLTFPHENLSSSQTPKEDDLVPLESGDGFIKYKALVAAYRKFLDGKSGRVRVSDIAKHLDVTEWTVTLVTEKDEDYMNTRRRDTVITIIEQQSLAKDLYKMASQSFIIAEKFVYSFGMSWQDLDKLVRLGKESSTGRSLQLLDAPEDIDKELTEEFPYIYTLELMSNLRDDILRKVKASVEAARTVTWTESDMLGLYPNAFRHIAESTVRTCGEGSSIQGSFDIDNRGDDIRFTPQSYLLRKANQRVKEVALGTLPFCDLKTLSQKLRALLPTVAAAKEYFETQSQDRHGTPYKFHYISDYAIGDVSLNNTAKKCLETLGADRYLSTKPYLSAFPDAIQNDVQALLVNQTSLLFRSLGGNTYDIEEHGPYIITCALISDLEFVAKRLTTEYVNHQWNELVDVLTVQEALADPKFLQVFYEESDVDLDLLSRLWANTDRGIYLAAKTAYDDRLSQLRTDAAEQFTIQWKSRVVCKVQLYTQGLLSLRDSPLKESLQELLYTYISQDLIPSNLDRAKAKSLIRSPLTSKNIKKLEEAIRSASKEKSSPLDALAKFTKKMNIESATEDELVTAKNECIRDIAQSMEKDKDGPRLFLGALTNLFASKHEGILYATGKYAPRLLKFLKDDLEAGLVAKLEEIKEAVKAGKVDDAMREHLRSIAKDAIAE</sequence>
<comment type="caution">
    <text evidence="1">The sequence shown here is derived from an EMBL/GenBank/DDBJ whole genome shotgun (WGS) entry which is preliminary data.</text>
</comment>
<evidence type="ECO:0000313" key="2">
    <source>
        <dbReference type="Proteomes" id="UP000800235"/>
    </source>
</evidence>
<organism evidence="1 2">
    <name type="scientific">Tothia fuscella</name>
    <dbReference type="NCBI Taxonomy" id="1048955"/>
    <lineage>
        <taxon>Eukaryota</taxon>
        <taxon>Fungi</taxon>
        <taxon>Dikarya</taxon>
        <taxon>Ascomycota</taxon>
        <taxon>Pezizomycotina</taxon>
        <taxon>Dothideomycetes</taxon>
        <taxon>Pleosporomycetidae</taxon>
        <taxon>Venturiales</taxon>
        <taxon>Cylindrosympodiaceae</taxon>
        <taxon>Tothia</taxon>
    </lineage>
</organism>
<proteinExistence type="predicted"/>
<dbReference type="EMBL" id="MU007010">
    <property type="protein sequence ID" value="KAF2436689.1"/>
    <property type="molecule type" value="Genomic_DNA"/>
</dbReference>
<keyword evidence="2" id="KW-1185">Reference proteome</keyword>
<gene>
    <name evidence="1" type="ORF">EJ08DRAFT_157081</name>
</gene>
<protein>
    <submittedName>
        <fullName evidence="1">Uncharacterized protein</fullName>
    </submittedName>
</protein>
<dbReference type="Proteomes" id="UP000800235">
    <property type="component" value="Unassembled WGS sequence"/>
</dbReference>
<name>A0A9P4P1U3_9PEZI</name>
<dbReference type="OrthoDB" id="3935714at2759"/>